<keyword evidence="2" id="KW-1185">Reference proteome</keyword>
<dbReference type="Pfam" id="PF03567">
    <property type="entry name" value="Sulfotransfer_2"/>
    <property type="match status" value="1"/>
</dbReference>
<dbReference type="Gene3D" id="3.40.50.300">
    <property type="entry name" value="P-loop containing nucleotide triphosphate hydrolases"/>
    <property type="match status" value="1"/>
</dbReference>
<dbReference type="EMBL" id="FOZM01000002">
    <property type="protein sequence ID" value="SFS19609.1"/>
    <property type="molecule type" value="Genomic_DNA"/>
</dbReference>
<dbReference type="GO" id="GO:0016020">
    <property type="term" value="C:membrane"/>
    <property type="evidence" value="ECO:0007669"/>
    <property type="project" value="InterPro"/>
</dbReference>
<name>A0A1I6MVC6_9RHOB</name>
<protein>
    <submittedName>
        <fullName evidence="1">Sulfotransferase family protein</fullName>
    </submittedName>
</protein>
<dbReference type="SUPFAM" id="SSF52540">
    <property type="entry name" value="P-loop containing nucleoside triphosphate hydrolases"/>
    <property type="match status" value="1"/>
</dbReference>
<evidence type="ECO:0000313" key="2">
    <source>
        <dbReference type="Proteomes" id="UP000198926"/>
    </source>
</evidence>
<dbReference type="Proteomes" id="UP000198926">
    <property type="component" value="Unassembled WGS sequence"/>
</dbReference>
<gene>
    <name evidence="1" type="ORF">SAMN05444714_2270</name>
</gene>
<reference evidence="1 2" key="1">
    <citation type="submission" date="2016-10" db="EMBL/GenBank/DDBJ databases">
        <authorList>
            <person name="de Groot N.N."/>
        </authorList>
    </citation>
    <scope>NUCLEOTIDE SEQUENCE [LARGE SCALE GENOMIC DNA]</scope>
    <source>
        <strain evidence="1 2">DSM 29433</strain>
    </source>
</reference>
<evidence type="ECO:0000313" key="1">
    <source>
        <dbReference type="EMBL" id="SFS19609.1"/>
    </source>
</evidence>
<dbReference type="STRING" id="1123755.SAMN05444714_2270"/>
<dbReference type="AlphaFoldDB" id="A0A1I6MVC6"/>
<accession>A0A1I6MVC6</accession>
<dbReference type="InterPro" id="IPR027417">
    <property type="entry name" value="P-loop_NTPase"/>
</dbReference>
<dbReference type="InterPro" id="IPR005331">
    <property type="entry name" value="Sulfotransferase"/>
</dbReference>
<keyword evidence="1" id="KW-0808">Transferase</keyword>
<dbReference type="GO" id="GO:0008146">
    <property type="term" value="F:sulfotransferase activity"/>
    <property type="evidence" value="ECO:0007669"/>
    <property type="project" value="InterPro"/>
</dbReference>
<sequence>MSRFDYFVILAEMRTGSNFLEENLNHVEGVTSHGEAFNPSFIGSPKTEALLGVTLEEREAKPFVLLERIKESDAMAGFRLFHNHDPRIVQACLEDPRCAKVILRRNPLDSFVSWKIAQATGQWKLTNATHSKSQPISFDISEFRTHLDAITGFQKELLRKLQVTGQTAFQLDYDDLQDVEVLNGLLGFLQSQNKLGRIKKKIKKQNPESQKIKIKNFDEMSETLKEVDWFGLWGMSSFEPQRGPSIPSYIAAGRSGLLYAPLKSGPDAAVKEWLERLDGVQPLAKFTQRSLREWYEQHLPHRSFTVVRHPVARAHAAFCDRILIDKNGRFAEIRANLRRVHKLPIPQEAPSMTREDGYDLEAHKTAFAAFLKFLRLNISGQTSIRVDPTWASQHALLHGVTQFACPDAVLREEELHTALPSLAAAIGKSGVPEFINARHPYQDWLDEIYDLEIEKAARAAYARDYEIFGFRDWA</sequence>
<organism evidence="1 2">
    <name type="scientific">Yoonia litorea</name>
    <dbReference type="NCBI Taxonomy" id="1123755"/>
    <lineage>
        <taxon>Bacteria</taxon>
        <taxon>Pseudomonadati</taxon>
        <taxon>Pseudomonadota</taxon>
        <taxon>Alphaproteobacteria</taxon>
        <taxon>Rhodobacterales</taxon>
        <taxon>Paracoccaceae</taxon>
        <taxon>Yoonia</taxon>
    </lineage>
</organism>
<proteinExistence type="predicted"/>
<dbReference type="OrthoDB" id="7802556at2"/>